<dbReference type="InterPro" id="IPR050186">
    <property type="entry name" value="TPT_transporter"/>
</dbReference>
<accession>A0A2V0P0H0</accession>
<protein>
    <submittedName>
        <fullName evidence="7">Drug metabolite transporter superfamily</fullName>
    </submittedName>
</protein>
<dbReference type="EMBL" id="BDRX01000040">
    <property type="protein sequence ID" value="GBF93366.1"/>
    <property type="molecule type" value="Genomic_DNA"/>
</dbReference>
<feature type="domain" description="Sugar phosphate transporter" evidence="6">
    <location>
        <begin position="61"/>
        <end position="347"/>
    </location>
</feature>
<dbReference type="GO" id="GO:0016020">
    <property type="term" value="C:membrane"/>
    <property type="evidence" value="ECO:0007669"/>
    <property type="project" value="UniProtKB-SubCell"/>
</dbReference>
<comment type="caution">
    <text evidence="7">The sequence shown here is derived from an EMBL/GenBank/DDBJ whole genome shotgun (WGS) entry which is preliminary data.</text>
</comment>
<keyword evidence="2 5" id="KW-0812">Transmembrane</keyword>
<reference evidence="7 8" key="1">
    <citation type="journal article" date="2018" name="Sci. Rep.">
        <title>Raphidocelis subcapitata (=Pseudokirchneriella subcapitata) provides an insight into genome evolution and environmental adaptations in the Sphaeropleales.</title>
        <authorList>
            <person name="Suzuki S."/>
            <person name="Yamaguchi H."/>
            <person name="Nakajima N."/>
            <person name="Kawachi M."/>
        </authorList>
    </citation>
    <scope>NUCLEOTIDE SEQUENCE [LARGE SCALE GENOMIC DNA]</scope>
    <source>
        <strain evidence="7 8">NIES-35</strain>
    </source>
</reference>
<evidence type="ECO:0000313" key="7">
    <source>
        <dbReference type="EMBL" id="GBF93366.1"/>
    </source>
</evidence>
<comment type="subcellular location">
    <subcellularLocation>
        <location evidence="1">Membrane</location>
        <topology evidence="1">Multi-pass membrane protein</topology>
    </subcellularLocation>
</comment>
<dbReference type="OrthoDB" id="6418713at2759"/>
<feature type="transmembrane region" description="Helical" evidence="5">
    <location>
        <begin position="182"/>
        <end position="202"/>
    </location>
</feature>
<feature type="transmembrane region" description="Helical" evidence="5">
    <location>
        <begin position="146"/>
        <end position="170"/>
    </location>
</feature>
<evidence type="ECO:0000256" key="4">
    <source>
        <dbReference type="ARBA" id="ARBA00023136"/>
    </source>
</evidence>
<dbReference type="InParanoid" id="A0A2V0P0H0"/>
<evidence type="ECO:0000259" key="6">
    <source>
        <dbReference type="Pfam" id="PF03151"/>
    </source>
</evidence>
<dbReference type="Pfam" id="PF03151">
    <property type="entry name" value="TPT"/>
    <property type="match status" value="1"/>
</dbReference>
<gene>
    <name evidence="7" type="ORF">Rsub_06404</name>
</gene>
<feature type="transmembrane region" description="Helical" evidence="5">
    <location>
        <begin position="119"/>
        <end position="140"/>
    </location>
</feature>
<dbReference type="PANTHER" id="PTHR11132">
    <property type="entry name" value="SOLUTE CARRIER FAMILY 35"/>
    <property type="match status" value="1"/>
</dbReference>
<keyword evidence="4 5" id="KW-0472">Membrane</keyword>
<proteinExistence type="predicted"/>
<evidence type="ECO:0000256" key="2">
    <source>
        <dbReference type="ARBA" id="ARBA00022692"/>
    </source>
</evidence>
<name>A0A2V0P0H0_9CHLO</name>
<feature type="transmembrane region" description="Helical" evidence="5">
    <location>
        <begin position="55"/>
        <end position="75"/>
    </location>
</feature>
<evidence type="ECO:0000313" key="8">
    <source>
        <dbReference type="Proteomes" id="UP000247498"/>
    </source>
</evidence>
<feature type="transmembrane region" description="Helical" evidence="5">
    <location>
        <begin position="241"/>
        <end position="262"/>
    </location>
</feature>
<dbReference type="InterPro" id="IPR004853">
    <property type="entry name" value="Sugar_P_trans_dom"/>
</dbReference>
<feature type="transmembrane region" description="Helical" evidence="5">
    <location>
        <begin position="87"/>
        <end position="107"/>
    </location>
</feature>
<evidence type="ECO:0000256" key="1">
    <source>
        <dbReference type="ARBA" id="ARBA00004141"/>
    </source>
</evidence>
<evidence type="ECO:0000256" key="3">
    <source>
        <dbReference type="ARBA" id="ARBA00022989"/>
    </source>
</evidence>
<dbReference type="AlphaFoldDB" id="A0A2V0P0H0"/>
<keyword evidence="3 5" id="KW-1133">Transmembrane helix</keyword>
<evidence type="ECO:0000256" key="5">
    <source>
        <dbReference type="SAM" id="Phobius"/>
    </source>
</evidence>
<organism evidence="7 8">
    <name type="scientific">Raphidocelis subcapitata</name>
    <dbReference type="NCBI Taxonomy" id="307507"/>
    <lineage>
        <taxon>Eukaryota</taxon>
        <taxon>Viridiplantae</taxon>
        <taxon>Chlorophyta</taxon>
        <taxon>core chlorophytes</taxon>
        <taxon>Chlorophyceae</taxon>
        <taxon>CS clade</taxon>
        <taxon>Sphaeropleales</taxon>
        <taxon>Selenastraceae</taxon>
        <taxon>Raphidocelis</taxon>
    </lineage>
</organism>
<feature type="transmembrane region" description="Helical" evidence="5">
    <location>
        <begin position="274"/>
        <end position="294"/>
    </location>
</feature>
<sequence>MGLQSRSPDDHHHDDVEAGKLLQRQGAQAPSRAGRPSLVAAVSRALSVRSGTARVVLAAATAVAWMFFSSFLIMINKHILKDLNFPYPMTVSSMGMFASGLLSWLACRVFDFAEARAQVSPVFFLSNILPVGLFMAMTLWSGNAVYLYLTVSFIQMLKAFTPVITMLALFAARLETPNGTMIGSVLVIAAGTALSAYGEVAFDNVGAVIMFISAVSESLRLVMTQYLLVGCKMGPIEGLMYLGPACFVWLALGAALVEWPAIAATGALALAARHWVLFLVAACMGFLINVLAFATIKLASSLTLKVLGTVKNALLIVAAMAMYREVVTGLQAAGYLMSTAAFAVFTYVKFKQVAAGG</sequence>
<keyword evidence="8" id="KW-1185">Reference proteome</keyword>
<feature type="transmembrane region" description="Helical" evidence="5">
    <location>
        <begin position="329"/>
        <end position="348"/>
    </location>
</feature>
<dbReference type="Proteomes" id="UP000247498">
    <property type="component" value="Unassembled WGS sequence"/>
</dbReference>